<organism evidence="2 3">
    <name type="scientific">Colletotrichum incanum</name>
    <name type="common">Soybean anthracnose fungus</name>
    <dbReference type="NCBI Taxonomy" id="1573173"/>
    <lineage>
        <taxon>Eukaryota</taxon>
        <taxon>Fungi</taxon>
        <taxon>Dikarya</taxon>
        <taxon>Ascomycota</taxon>
        <taxon>Pezizomycotina</taxon>
        <taxon>Sordariomycetes</taxon>
        <taxon>Hypocreomycetidae</taxon>
        <taxon>Glomerellales</taxon>
        <taxon>Glomerellaceae</taxon>
        <taxon>Colletotrichum</taxon>
        <taxon>Colletotrichum spaethianum species complex</taxon>
    </lineage>
</organism>
<sequence length="98" mass="10346">MVPVADGHATTLGLLEQSEPDTLSKASLVADLTLSQFAAATQHTLFWPPDGHGESSHLSPRAWRTCVPGSWPRNLGLTSPSLGPETSQPDDDASNGKK</sequence>
<comment type="caution">
    <text evidence="2">The sequence shown here is derived from an EMBL/GenBank/DDBJ whole genome shotgun (WGS) entry which is preliminary data.</text>
</comment>
<gene>
    <name evidence="2" type="ORF">CI238_09763</name>
</gene>
<proteinExistence type="predicted"/>
<dbReference type="AlphaFoldDB" id="A0A162P993"/>
<keyword evidence="3" id="KW-1185">Reference proteome</keyword>
<feature type="compositionally biased region" description="Polar residues" evidence="1">
    <location>
        <begin position="76"/>
        <end position="87"/>
    </location>
</feature>
<reference evidence="2 3" key="1">
    <citation type="submission" date="2015-06" db="EMBL/GenBank/DDBJ databases">
        <title>Survival trade-offs in plant roots during colonization by closely related pathogenic and mutualistic fungi.</title>
        <authorList>
            <person name="Hacquard S."/>
            <person name="Kracher B."/>
            <person name="Hiruma K."/>
            <person name="Weinman A."/>
            <person name="Muench P."/>
            <person name="Garrido Oter R."/>
            <person name="Ver Loren van Themaat E."/>
            <person name="Dallerey J.-F."/>
            <person name="Damm U."/>
            <person name="Henrissat B."/>
            <person name="Lespinet O."/>
            <person name="Thon M."/>
            <person name="Kemen E."/>
            <person name="McHardy A.C."/>
            <person name="Schulze-Lefert P."/>
            <person name="O'Connell R.J."/>
        </authorList>
    </citation>
    <scope>NUCLEOTIDE SEQUENCE [LARGE SCALE GENOMIC DNA]</scope>
    <source>
        <strain evidence="2 3">MAFF 238704</strain>
    </source>
</reference>
<name>A0A162P993_COLIC</name>
<dbReference type="EMBL" id="LFIW01000359">
    <property type="protein sequence ID" value="KZL86859.1"/>
    <property type="molecule type" value="Genomic_DNA"/>
</dbReference>
<evidence type="ECO:0000313" key="2">
    <source>
        <dbReference type="EMBL" id="KZL86859.1"/>
    </source>
</evidence>
<dbReference type="Proteomes" id="UP000076584">
    <property type="component" value="Unassembled WGS sequence"/>
</dbReference>
<feature type="region of interest" description="Disordered" evidence="1">
    <location>
        <begin position="69"/>
        <end position="98"/>
    </location>
</feature>
<protein>
    <submittedName>
        <fullName evidence="2">Uncharacterized protein</fullName>
    </submittedName>
</protein>
<evidence type="ECO:0000256" key="1">
    <source>
        <dbReference type="SAM" id="MobiDB-lite"/>
    </source>
</evidence>
<accession>A0A162P993</accession>
<feature type="compositionally biased region" description="Acidic residues" evidence="1">
    <location>
        <begin position="88"/>
        <end position="98"/>
    </location>
</feature>
<evidence type="ECO:0000313" key="3">
    <source>
        <dbReference type="Proteomes" id="UP000076584"/>
    </source>
</evidence>